<protein>
    <submittedName>
        <fullName evidence="2">Spore protein SP21</fullName>
    </submittedName>
</protein>
<dbReference type="CDD" id="cd06464">
    <property type="entry name" value="ACD_sHsps-like"/>
    <property type="match status" value="1"/>
</dbReference>
<evidence type="ECO:0000313" key="2">
    <source>
        <dbReference type="EMBL" id="MPL85199.1"/>
    </source>
</evidence>
<accession>A0A644V1I7</accession>
<dbReference type="Gene3D" id="2.60.40.790">
    <property type="match status" value="1"/>
</dbReference>
<dbReference type="EMBL" id="VSSQ01000202">
    <property type="protein sequence ID" value="MPL85199.1"/>
    <property type="molecule type" value="Genomic_DNA"/>
</dbReference>
<gene>
    <name evidence="2" type="primary">hspA_5</name>
    <name evidence="2" type="ORF">SDC9_31167</name>
</gene>
<name>A0A644V1I7_9ZZZZ</name>
<comment type="caution">
    <text evidence="2">The sequence shown here is derived from an EMBL/GenBank/DDBJ whole genome shotgun (WGS) entry which is preliminary data.</text>
</comment>
<organism evidence="2">
    <name type="scientific">bioreactor metagenome</name>
    <dbReference type="NCBI Taxonomy" id="1076179"/>
    <lineage>
        <taxon>unclassified sequences</taxon>
        <taxon>metagenomes</taxon>
        <taxon>ecological metagenomes</taxon>
    </lineage>
</organism>
<dbReference type="InterPro" id="IPR008978">
    <property type="entry name" value="HSP20-like_chaperone"/>
</dbReference>
<dbReference type="PROSITE" id="PS01031">
    <property type="entry name" value="SHSP"/>
    <property type="match status" value="1"/>
</dbReference>
<dbReference type="Pfam" id="PF00011">
    <property type="entry name" value="HSP20"/>
    <property type="match status" value="1"/>
</dbReference>
<dbReference type="PANTHER" id="PTHR11527">
    <property type="entry name" value="HEAT-SHOCK PROTEIN 20 FAMILY MEMBER"/>
    <property type="match status" value="1"/>
</dbReference>
<evidence type="ECO:0000259" key="1">
    <source>
        <dbReference type="PROSITE" id="PS01031"/>
    </source>
</evidence>
<dbReference type="InterPro" id="IPR002068">
    <property type="entry name" value="A-crystallin/Hsp20_dom"/>
</dbReference>
<reference evidence="2" key="1">
    <citation type="submission" date="2019-08" db="EMBL/GenBank/DDBJ databases">
        <authorList>
            <person name="Kucharzyk K."/>
            <person name="Murdoch R.W."/>
            <person name="Higgins S."/>
            <person name="Loffler F."/>
        </authorList>
    </citation>
    <scope>NUCLEOTIDE SEQUENCE</scope>
</reference>
<dbReference type="AlphaFoldDB" id="A0A644V1I7"/>
<feature type="domain" description="SHSP" evidence="1">
    <location>
        <begin position="34"/>
        <end position="147"/>
    </location>
</feature>
<dbReference type="InterPro" id="IPR031107">
    <property type="entry name" value="Small_HSP"/>
</dbReference>
<dbReference type="SUPFAM" id="SSF49764">
    <property type="entry name" value="HSP20-like chaperones"/>
    <property type="match status" value="1"/>
</dbReference>
<proteinExistence type="predicted"/>
<sequence length="147" mass="17008">MTLIRRNETVPAWTNLFNEFLNNDWNDWSLKNYSKTNTTIPSVNIKETSDDFEIEVAAPGFDKKDFSIEINQGTLKISSEKKSETDNNEESYSRKEFSYQSFCRSFSLPLSVNSEKIEAKYENGILSVVIPKREEAKPKPVRLIDIK</sequence>